<dbReference type="VEuPathDB" id="FungiDB:P170DRAFT_421996"/>
<dbReference type="Proteomes" id="UP000234275">
    <property type="component" value="Unassembled WGS sequence"/>
</dbReference>
<dbReference type="STRING" id="1392250.A0A2I2GRD5"/>
<proteinExistence type="predicted"/>
<dbReference type="RefSeq" id="XP_024710748.1">
    <property type="nucleotide sequence ID" value="XM_024847402.1"/>
</dbReference>
<sequence>MAQQPTYLLAPNFHWKPETCPIQLGSIISNPLQPQTILTTVDAATLQSSYPLVETFNSYDRTSTLATHRDVSMGVWTTFLQAVSGNIAGEGGSGVQSTYKIDHLETVYFVAHPDRKEIQARLDAPSVQEITKAGRMLALRAPVYMITGRMIAKGFTVNAEHDKHRNGEIRVSGSAPSPLAPVGFGGNLTNAASTKQGHNWRAGDDLVFAYQLLEIECKGWKGRKLEYHDFRSKDTLLGIHDEEESSKNVDEVEGFIIREVNASTLAREMKGRNMAVTEVGDAGNRITCIYSK</sequence>
<protein>
    <submittedName>
        <fullName evidence="1">Uncharacterized protein</fullName>
    </submittedName>
</protein>
<name>A0A2I2GRD5_9EURO</name>
<evidence type="ECO:0000313" key="2">
    <source>
        <dbReference type="Proteomes" id="UP000234275"/>
    </source>
</evidence>
<reference evidence="1 2" key="1">
    <citation type="submission" date="2016-12" db="EMBL/GenBank/DDBJ databases">
        <title>The genomes of Aspergillus section Nigri reveals drivers in fungal speciation.</title>
        <authorList>
            <consortium name="DOE Joint Genome Institute"/>
            <person name="Vesth T.C."/>
            <person name="Nybo J."/>
            <person name="Theobald S."/>
            <person name="Brandl J."/>
            <person name="Frisvad J.C."/>
            <person name="Nielsen K.F."/>
            <person name="Lyhne E.K."/>
            <person name="Kogle M.E."/>
            <person name="Kuo A."/>
            <person name="Riley R."/>
            <person name="Clum A."/>
            <person name="Nolan M."/>
            <person name="Lipzen A."/>
            <person name="Salamov A."/>
            <person name="Henrissat B."/>
            <person name="Wiebenga A."/>
            <person name="De Vries R.P."/>
            <person name="Grigoriev I.V."/>
            <person name="Mortensen U.H."/>
            <person name="Andersen M.R."/>
            <person name="Baker S.E."/>
        </authorList>
    </citation>
    <scope>NUCLEOTIDE SEQUENCE [LARGE SCALE GENOMIC DNA]</scope>
    <source>
        <strain evidence="1 2">IBT 23096</strain>
    </source>
</reference>
<dbReference type="EMBL" id="MSFO01000001">
    <property type="protein sequence ID" value="PLB55446.1"/>
    <property type="molecule type" value="Genomic_DNA"/>
</dbReference>
<keyword evidence="2" id="KW-1185">Reference proteome</keyword>
<dbReference type="AlphaFoldDB" id="A0A2I2GRD5"/>
<dbReference type="GeneID" id="36555101"/>
<dbReference type="OrthoDB" id="4500473at2759"/>
<evidence type="ECO:0000313" key="1">
    <source>
        <dbReference type="EMBL" id="PLB55446.1"/>
    </source>
</evidence>
<comment type="caution">
    <text evidence="1">The sequence shown here is derived from an EMBL/GenBank/DDBJ whole genome shotgun (WGS) entry which is preliminary data.</text>
</comment>
<organism evidence="1 2">
    <name type="scientific">Aspergillus steynii IBT 23096</name>
    <dbReference type="NCBI Taxonomy" id="1392250"/>
    <lineage>
        <taxon>Eukaryota</taxon>
        <taxon>Fungi</taxon>
        <taxon>Dikarya</taxon>
        <taxon>Ascomycota</taxon>
        <taxon>Pezizomycotina</taxon>
        <taxon>Eurotiomycetes</taxon>
        <taxon>Eurotiomycetidae</taxon>
        <taxon>Eurotiales</taxon>
        <taxon>Aspergillaceae</taxon>
        <taxon>Aspergillus</taxon>
        <taxon>Aspergillus subgen. Circumdati</taxon>
    </lineage>
</organism>
<gene>
    <name evidence="1" type="ORF">P170DRAFT_421996</name>
</gene>
<accession>A0A2I2GRD5</accession>